<dbReference type="AlphaFoldDB" id="A0A9P3UUQ4"/>
<evidence type="ECO:0000313" key="2">
    <source>
        <dbReference type="EMBL" id="GLB45387.1"/>
    </source>
</evidence>
<proteinExistence type="predicted"/>
<reference evidence="2" key="1">
    <citation type="submission" date="2022-07" db="EMBL/GenBank/DDBJ databases">
        <title>The genome of Lyophyllum shimeji provides insight into the initial evolution of ectomycorrhizal fungal genome.</title>
        <authorList>
            <person name="Kobayashi Y."/>
            <person name="Shibata T."/>
            <person name="Hirakawa H."/>
            <person name="Shigenobu S."/>
            <person name="Nishiyama T."/>
            <person name="Yamada A."/>
            <person name="Hasebe M."/>
            <person name="Kawaguchi M."/>
        </authorList>
    </citation>
    <scope>NUCLEOTIDE SEQUENCE</scope>
    <source>
        <strain evidence="2">AT787</strain>
    </source>
</reference>
<gene>
    <name evidence="2" type="ORF">LshimejAT787_2200500</name>
</gene>
<evidence type="ECO:0000259" key="1">
    <source>
        <dbReference type="Pfam" id="PF01419"/>
    </source>
</evidence>
<evidence type="ECO:0000313" key="3">
    <source>
        <dbReference type="Proteomes" id="UP001063166"/>
    </source>
</evidence>
<feature type="domain" description="Jacalin-type lectin" evidence="1">
    <location>
        <begin position="29"/>
        <end position="176"/>
    </location>
</feature>
<sequence>MNRTGAPLSDHYPVSSRVSWKLSSAVCLVDPVGGPHRDAFDDIPSIIASSAAVRKITAITVRGGNRVDGISYTVQHANVTSTDVTHGGTGGTPVSLSLGLDEYVTQVQACSGKHNNTTRVFFLSLVTNRGRTMQAGKTTSECVVVGVPGDDAAGGKEWHLVAFWGREGDGMGRVGASKRTNAPPAQIHVHINPSSMM</sequence>
<dbReference type="SUPFAM" id="SSF51101">
    <property type="entry name" value="Mannose-binding lectins"/>
    <property type="match status" value="1"/>
</dbReference>
<dbReference type="Gene3D" id="2.100.10.30">
    <property type="entry name" value="Jacalin-like lectin domain"/>
    <property type="match status" value="1"/>
</dbReference>
<dbReference type="InterPro" id="IPR001229">
    <property type="entry name" value="Jacalin-like_lectin_dom"/>
</dbReference>
<dbReference type="Proteomes" id="UP001063166">
    <property type="component" value="Unassembled WGS sequence"/>
</dbReference>
<dbReference type="InterPro" id="IPR036404">
    <property type="entry name" value="Jacalin-like_lectin_dom_sf"/>
</dbReference>
<dbReference type="EMBL" id="BRPK01000022">
    <property type="protein sequence ID" value="GLB45387.1"/>
    <property type="molecule type" value="Genomic_DNA"/>
</dbReference>
<protein>
    <submittedName>
        <fullName evidence="2">Jacalin-like lectin domain containing protein</fullName>
    </submittedName>
</protein>
<organism evidence="2 3">
    <name type="scientific">Lyophyllum shimeji</name>
    <name type="common">Hon-shimeji</name>
    <name type="synonym">Tricholoma shimeji</name>
    <dbReference type="NCBI Taxonomy" id="47721"/>
    <lineage>
        <taxon>Eukaryota</taxon>
        <taxon>Fungi</taxon>
        <taxon>Dikarya</taxon>
        <taxon>Basidiomycota</taxon>
        <taxon>Agaricomycotina</taxon>
        <taxon>Agaricomycetes</taxon>
        <taxon>Agaricomycetidae</taxon>
        <taxon>Agaricales</taxon>
        <taxon>Tricholomatineae</taxon>
        <taxon>Lyophyllaceae</taxon>
        <taxon>Lyophyllum</taxon>
    </lineage>
</organism>
<dbReference type="Pfam" id="PF01419">
    <property type="entry name" value="Jacalin"/>
    <property type="match status" value="1"/>
</dbReference>
<comment type="caution">
    <text evidence="2">The sequence shown here is derived from an EMBL/GenBank/DDBJ whole genome shotgun (WGS) entry which is preliminary data.</text>
</comment>
<name>A0A9P3UUQ4_LYOSH</name>
<keyword evidence="3" id="KW-1185">Reference proteome</keyword>
<accession>A0A9P3UUQ4</accession>
<dbReference type="OrthoDB" id="40902at2759"/>